<dbReference type="GO" id="GO:0016491">
    <property type="term" value="F:oxidoreductase activity"/>
    <property type="evidence" value="ECO:0007669"/>
    <property type="project" value="UniProtKB-KW"/>
</dbReference>
<reference evidence="6" key="2">
    <citation type="submission" date="2020-09" db="EMBL/GenBank/DDBJ databases">
        <authorList>
            <person name="Sun Q."/>
            <person name="Ohkuma M."/>
        </authorList>
    </citation>
    <scope>NUCLEOTIDE SEQUENCE</scope>
    <source>
        <strain evidence="6">JCM 4784</strain>
    </source>
</reference>
<dbReference type="Gene3D" id="3.60.130.10">
    <property type="entry name" value="Clavaminate synthase-like"/>
    <property type="match status" value="1"/>
</dbReference>
<keyword evidence="7" id="KW-1185">Reference proteome</keyword>
<dbReference type="RefSeq" id="WP_190134080.1">
    <property type="nucleotide sequence ID" value="NZ_BNBT01000004.1"/>
</dbReference>
<organism evidence="6 7">
    <name type="scientific">Streptomyces longispororuber</name>
    <dbReference type="NCBI Taxonomy" id="68230"/>
    <lineage>
        <taxon>Bacteria</taxon>
        <taxon>Bacillati</taxon>
        <taxon>Actinomycetota</taxon>
        <taxon>Actinomycetes</taxon>
        <taxon>Kitasatosporales</taxon>
        <taxon>Streptomycetaceae</taxon>
        <taxon>Streptomyces</taxon>
    </lineage>
</organism>
<protein>
    <recommendedName>
        <fullName evidence="5">TauD/TfdA-like domain-containing protein</fullName>
    </recommendedName>
</protein>
<dbReference type="Pfam" id="PF02668">
    <property type="entry name" value="TauD"/>
    <property type="match status" value="1"/>
</dbReference>
<feature type="domain" description="TauD/TfdA-like" evidence="5">
    <location>
        <begin position="21"/>
        <end position="252"/>
    </location>
</feature>
<evidence type="ECO:0000313" key="6">
    <source>
        <dbReference type="EMBL" id="GHE37963.1"/>
    </source>
</evidence>
<dbReference type="AlphaFoldDB" id="A0A918Z6J0"/>
<evidence type="ECO:0000256" key="2">
    <source>
        <dbReference type="ARBA" id="ARBA00023002"/>
    </source>
</evidence>
<reference evidence="6" key="1">
    <citation type="journal article" date="2014" name="Int. J. Syst. Evol. Microbiol.">
        <title>Complete genome sequence of Corynebacterium casei LMG S-19264T (=DSM 44701T), isolated from a smear-ripened cheese.</title>
        <authorList>
            <consortium name="US DOE Joint Genome Institute (JGI-PGF)"/>
            <person name="Walter F."/>
            <person name="Albersmeier A."/>
            <person name="Kalinowski J."/>
            <person name="Ruckert C."/>
        </authorList>
    </citation>
    <scope>NUCLEOTIDE SEQUENCE</scope>
    <source>
        <strain evidence="6">JCM 4784</strain>
    </source>
</reference>
<accession>A0A918Z6J0</accession>
<keyword evidence="4" id="KW-0045">Antibiotic biosynthesis</keyword>
<dbReference type="SUPFAM" id="SSF51197">
    <property type="entry name" value="Clavaminate synthase-like"/>
    <property type="match status" value="1"/>
</dbReference>
<keyword evidence="3" id="KW-0408">Iron</keyword>
<evidence type="ECO:0000256" key="1">
    <source>
        <dbReference type="ARBA" id="ARBA00001954"/>
    </source>
</evidence>
<name>A0A918Z6J0_9ACTN</name>
<proteinExistence type="predicted"/>
<evidence type="ECO:0000256" key="3">
    <source>
        <dbReference type="ARBA" id="ARBA00023004"/>
    </source>
</evidence>
<dbReference type="InterPro" id="IPR042098">
    <property type="entry name" value="TauD-like_sf"/>
</dbReference>
<evidence type="ECO:0000313" key="7">
    <source>
        <dbReference type="Proteomes" id="UP000608024"/>
    </source>
</evidence>
<dbReference type="InterPro" id="IPR050411">
    <property type="entry name" value="AlphaKG_dependent_hydroxylases"/>
</dbReference>
<dbReference type="EMBL" id="BNBT01000004">
    <property type="protein sequence ID" value="GHE37963.1"/>
    <property type="molecule type" value="Genomic_DNA"/>
</dbReference>
<sequence>MIGSYHMEDIARRAVCASGRRQDVLDTLADCGFAVLRPGTLDESSFDALMGGLGEPVPYHFGTKLTLEPHEDSGNVQFTTRAMPLHADAVFNGGPPVTYIGMRCVTAPAVGGETLVASAAAFFAHAPDDLLDAMSGIVIEYRNRISGYYKDGPEGGHPRVAPLQTDPDTGERRVVVGLTDPDDPLRTHDALVVGRTEEESAELLRRIGAVLHRPSVLYAHAWQAGEVLILDNRKLVHGRAAFPGQPRRIVRLSVS</sequence>
<evidence type="ECO:0000256" key="4">
    <source>
        <dbReference type="ARBA" id="ARBA00023194"/>
    </source>
</evidence>
<evidence type="ECO:0000259" key="5">
    <source>
        <dbReference type="Pfam" id="PF02668"/>
    </source>
</evidence>
<gene>
    <name evidence="6" type="ORF">GCM10018785_04450</name>
</gene>
<dbReference type="GO" id="GO:0017000">
    <property type="term" value="P:antibiotic biosynthetic process"/>
    <property type="evidence" value="ECO:0007669"/>
    <property type="project" value="UniProtKB-KW"/>
</dbReference>
<dbReference type="Proteomes" id="UP000608024">
    <property type="component" value="Unassembled WGS sequence"/>
</dbReference>
<keyword evidence="2" id="KW-0560">Oxidoreductase</keyword>
<dbReference type="InterPro" id="IPR003819">
    <property type="entry name" value="TauD/TfdA-like"/>
</dbReference>
<comment type="caution">
    <text evidence="6">The sequence shown here is derived from an EMBL/GenBank/DDBJ whole genome shotgun (WGS) entry which is preliminary data.</text>
</comment>
<dbReference type="PANTHER" id="PTHR10696">
    <property type="entry name" value="GAMMA-BUTYROBETAINE HYDROXYLASE-RELATED"/>
    <property type="match status" value="1"/>
</dbReference>
<dbReference type="PANTHER" id="PTHR10696:SF56">
    <property type="entry name" value="TAUD_TFDA-LIKE DOMAIN-CONTAINING PROTEIN"/>
    <property type="match status" value="1"/>
</dbReference>
<comment type="cofactor">
    <cofactor evidence="1">
        <name>Fe(2+)</name>
        <dbReference type="ChEBI" id="CHEBI:29033"/>
    </cofactor>
</comment>